<dbReference type="RefSeq" id="WP_394839430.1">
    <property type="nucleotide sequence ID" value="NZ_CP089929.1"/>
</dbReference>
<sequence>MLSACGAKGNGQGSVGTESSFLKPTGAFLVLAGPFNQVSFEAQPVGTRSATQSVALQNDGSVPLTLGGLSVTGSQAHDFVLGPSTCSGTTLAPGGRCSVDVAFEPAGAGVRAATLEVPNDAAGNTHEIPLIGRGSTGTAFTPMAGPIDPRHGFPAWYQDASGTRLEPCLESASLCPNALPDLLEPPSVTRAFVNFPEEAAYWSAEAEIRPTNRIRARLILALEGGFGGAGQVAIGEQIVFGRVRLRLEGVSPSVPYTFTHPFGTSTVSADASGKIDWTEDIGCGGSPCDFRQAVKSQVLQRFLRWDPAFAPQAPPGYLGDPSVAHRIVGSPAGHDFFRVEGAGVGGSGVFTIETNLFELAGKLLP</sequence>
<evidence type="ECO:0000313" key="2">
    <source>
        <dbReference type="Proteomes" id="UP001374803"/>
    </source>
</evidence>
<organism evidence="1 2">
    <name type="scientific">Pendulispora rubella</name>
    <dbReference type="NCBI Taxonomy" id="2741070"/>
    <lineage>
        <taxon>Bacteria</taxon>
        <taxon>Pseudomonadati</taxon>
        <taxon>Myxococcota</taxon>
        <taxon>Myxococcia</taxon>
        <taxon>Myxococcales</taxon>
        <taxon>Sorangiineae</taxon>
        <taxon>Pendulisporaceae</taxon>
        <taxon>Pendulispora</taxon>
    </lineage>
</organism>
<dbReference type="NCBIfam" id="NF012200">
    <property type="entry name" value="choice_anch_D"/>
    <property type="match status" value="1"/>
</dbReference>
<dbReference type="EMBL" id="CP089983">
    <property type="protein sequence ID" value="WXB09757.1"/>
    <property type="molecule type" value="Genomic_DNA"/>
</dbReference>
<keyword evidence="2" id="KW-1185">Reference proteome</keyword>
<reference evidence="1" key="1">
    <citation type="submission" date="2021-12" db="EMBL/GenBank/DDBJ databases">
        <title>Discovery of the Pendulisporaceae a myxobacterial family with distinct sporulation behavior and unique specialized metabolism.</title>
        <authorList>
            <person name="Garcia R."/>
            <person name="Popoff A."/>
            <person name="Bader C.D."/>
            <person name="Loehr J."/>
            <person name="Walesch S."/>
            <person name="Walt C."/>
            <person name="Boldt J."/>
            <person name="Bunk B."/>
            <person name="Haeckl F.J.F.P.J."/>
            <person name="Gunesch A.P."/>
            <person name="Birkelbach J."/>
            <person name="Nuebel U."/>
            <person name="Pietschmann T."/>
            <person name="Bach T."/>
            <person name="Mueller R."/>
        </authorList>
    </citation>
    <scope>NUCLEOTIDE SEQUENCE</scope>
    <source>
        <strain evidence="1">MSr11367</strain>
    </source>
</reference>
<dbReference type="InterPro" id="IPR013783">
    <property type="entry name" value="Ig-like_fold"/>
</dbReference>
<dbReference type="Proteomes" id="UP001374803">
    <property type="component" value="Chromosome"/>
</dbReference>
<accession>A0ABZ2LFQ3</accession>
<proteinExistence type="predicted"/>
<gene>
    <name evidence="1" type="ORF">LVJ94_21320</name>
</gene>
<name>A0ABZ2LFQ3_9BACT</name>
<dbReference type="Gene3D" id="2.60.40.10">
    <property type="entry name" value="Immunoglobulins"/>
    <property type="match status" value="1"/>
</dbReference>
<protein>
    <submittedName>
        <fullName evidence="1">Choice-of-anchor D domain-containing protein</fullName>
    </submittedName>
</protein>
<evidence type="ECO:0000313" key="1">
    <source>
        <dbReference type="EMBL" id="WXB09757.1"/>
    </source>
</evidence>